<gene>
    <name evidence="11" type="ORF">DPMN_112902</name>
</gene>
<evidence type="ECO:0000256" key="5">
    <source>
        <dbReference type="ARBA" id="ARBA00022776"/>
    </source>
</evidence>
<keyword evidence="7" id="KW-0539">Nucleus</keyword>
<evidence type="ECO:0000256" key="9">
    <source>
        <dbReference type="ARBA" id="ARBA00023328"/>
    </source>
</evidence>
<feature type="coiled-coil region" evidence="10">
    <location>
        <begin position="98"/>
        <end position="125"/>
    </location>
</feature>
<comment type="subcellular location">
    <subcellularLocation>
        <location evidence="2">Chromosome</location>
        <location evidence="2">Centromere</location>
        <location evidence="2">Kinetochore</location>
    </subcellularLocation>
    <subcellularLocation>
        <location evidence="1">Nucleus</location>
    </subcellularLocation>
</comment>
<evidence type="ECO:0000313" key="11">
    <source>
        <dbReference type="EMBL" id="KAH3839471.1"/>
    </source>
</evidence>
<keyword evidence="10" id="KW-0175">Coiled coil</keyword>
<evidence type="ECO:0000256" key="10">
    <source>
        <dbReference type="SAM" id="Coils"/>
    </source>
</evidence>
<sequence length="165" mass="18962">MQTLRDVMEKTVNSYTSNLRLIKPLSSVNKTILKGLEQQIVKQLKDNVIKELEGMYSDENIEVLLNRLDELTRPGRADQSPAWRPSGDVRRDAGPHLVALKREKLKVLEAQLTDLEAQNKLLATRVVKREQHVVRTKDKIVAIAEELEQVVKEETNMVRTRRSVK</sequence>
<protein>
    <submittedName>
        <fullName evidence="11">Uncharacterized protein</fullName>
    </submittedName>
</protein>
<dbReference type="InterPro" id="IPR007128">
    <property type="entry name" value="PMF1/Nnf1"/>
</dbReference>
<evidence type="ECO:0000313" key="12">
    <source>
        <dbReference type="Proteomes" id="UP000828390"/>
    </source>
</evidence>
<keyword evidence="9" id="KW-0137">Centromere</keyword>
<dbReference type="Pfam" id="PF03980">
    <property type="entry name" value="Nnf1"/>
    <property type="match status" value="1"/>
</dbReference>
<dbReference type="EMBL" id="JAIWYP010000004">
    <property type="protein sequence ID" value="KAH3839471.1"/>
    <property type="molecule type" value="Genomic_DNA"/>
</dbReference>
<keyword evidence="5" id="KW-0498">Mitosis</keyword>
<dbReference type="PANTHER" id="PTHR15459:SF3">
    <property type="entry name" value="POLYAMINE-MODULATED FACTOR 1"/>
    <property type="match status" value="1"/>
</dbReference>
<accession>A0A9D4KI06</accession>
<evidence type="ECO:0000256" key="3">
    <source>
        <dbReference type="ARBA" id="ARBA00022454"/>
    </source>
</evidence>
<keyword evidence="6" id="KW-0995">Kinetochore</keyword>
<evidence type="ECO:0000256" key="7">
    <source>
        <dbReference type="ARBA" id="ARBA00023242"/>
    </source>
</evidence>
<dbReference type="GO" id="GO:0000444">
    <property type="term" value="C:MIS12/MIND type complex"/>
    <property type="evidence" value="ECO:0007669"/>
    <property type="project" value="InterPro"/>
</dbReference>
<evidence type="ECO:0000256" key="6">
    <source>
        <dbReference type="ARBA" id="ARBA00022838"/>
    </source>
</evidence>
<keyword evidence="4" id="KW-0132">Cell division</keyword>
<comment type="caution">
    <text evidence="11">The sequence shown here is derived from an EMBL/GenBank/DDBJ whole genome shotgun (WGS) entry which is preliminary data.</text>
</comment>
<evidence type="ECO:0000256" key="8">
    <source>
        <dbReference type="ARBA" id="ARBA00023306"/>
    </source>
</evidence>
<name>A0A9D4KI06_DREPO</name>
<keyword evidence="3" id="KW-0158">Chromosome</keyword>
<evidence type="ECO:0000256" key="2">
    <source>
        <dbReference type="ARBA" id="ARBA00004629"/>
    </source>
</evidence>
<dbReference type="GO" id="GO:0051301">
    <property type="term" value="P:cell division"/>
    <property type="evidence" value="ECO:0007669"/>
    <property type="project" value="UniProtKB-KW"/>
</dbReference>
<reference evidence="11" key="1">
    <citation type="journal article" date="2019" name="bioRxiv">
        <title>The Genome of the Zebra Mussel, Dreissena polymorpha: A Resource for Invasive Species Research.</title>
        <authorList>
            <person name="McCartney M.A."/>
            <person name="Auch B."/>
            <person name="Kono T."/>
            <person name="Mallez S."/>
            <person name="Zhang Y."/>
            <person name="Obille A."/>
            <person name="Becker A."/>
            <person name="Abrahante J.E."/>
            <person name="Garbe J."/>
            <person name="Badalamenti J.P."/>
            <person name="Herman A."/>
            <person name="Mangelson H."/>
            <person name="Liachko I."/>
            <person name="Sullivan S."/>
            <person name="Sone E.D."/>
            <person name="Koren S."/>
            <person name="Silverstein K.A.T."/>
            <person name="Beckman K.B."/>
            <person name="Gohl D.M."/>
        </authorList>
    </citation>
    <scope>NUCLEOTIDE SEQUENCE</scope>
    <source>
        <strain evidence="11">Duluth1</strain>
        <tissue evidence="11">Whole animal</tissue>
    </source>
</reference>
<keyword evidence="12" id="KW-1185">Reference proteome</keyword>
<evidence type="ECO:0000256" key="1">
    <source>
        <dbReference type="ARBA" id="ARBA00004123"/>
    </source>
</evidence>
<dbReference type="AlphaFoldDB" id="A0A9D4KI06"/>
<keyword evidence="8" id="KW-0131">Cell cycle</keyword>
<dbReference type="GO" id="GO:0007059">
    <property type="term" value="P:chromosome segregation"/>
    <property type="evidence" value="ECO:0007669"/>
    <property type="project" value="TreeGrafter"/>
</dbReference>
<dbReference type="PANTHER" id="PTHR15459">
    <property type="entry name" value="POLYAMINE-MODULATED FACTOR 1"/>
    <property type="match status" value="1"/>
</dbReference>
<dbReference type="GO" id="GO:0005634">
    <property type="term" value="C:nucleus"/>
    <property type="evidence" value="ECO:0007669"/>
    <property type="project" value="UniProtKB-SubCell"/>
</dbReference>
<dbReference type="Proteomes" id="UP000828390">
    <property type="component" value="Unassembled WGS sequence"/>
</dbReference>
<organism evidence="11 12">
    <name type="scientific">Dreissena polymorpha</name>
    <name type="common">Zebra mussel</name>
    <name type="synonym">Mytilus polymorpha</name>
    <dbReference type="NCBI Taxonomy" id="45954"/>
    <lineage>
        <taxon>Eukaryota</taxon>
        <taxon>Metazoa</taxon>
        <taxon>Spiralia</taxon>
        <taxon>Lophotrochozoa</taxon>
        <taxon>Mollusca</taxon>
        <taxon>Bivalvia</taxon>
        <taxon>Autobranchia</taxon>
        <taxon>Heteroconchia</taxon>
        <taxon>Euheterodonta</taxon>
        <taxon>Imparidentia</taxon>
        <taxon>Neoheterodontei</taxon>
        <taxon>Myida</taxon>
        <taxon>Dreissenoidea</taxon>
        <taxon>Dreissenidae</taxon>
        <taxon>Dreissena</taxon>
    </lineage>
</organism>
<reference evidence="11" key="2">
    <citation type="submission" date="2020-11" db="EMBL/GenBank/DDBJ databases">
        <authorList>
            <person name="McCartney M.A."/>
            <person name="Auch B."/>
            <person name="Kono T."/>
            <person name="Mallez S."/>
            <person name="Becker A."/>
            <person name="Gohl D.M."/>
            <person name="Silverstein K.A.T."/>
            <person name="Koren S."/>
            <person name="Bechman K.B."/>
            <person name="Herman A."/>
            <person name="Abrahante J.E."/>
            <person name="Garbe J."/>
        </authorList>
    </citation>
    <scope>NUCLEOTIDE SEQUENCE</scope>
    <source>
        <strain evidence="11">Duluth1</strain>
        <tissue evidence="11">Whole animal</tissue>
    </source>
</reference>
<evidence type="ECO:0000256" key="4">
    <source>
        <dbReference type="ARBA" id="ARBA00022618"/>
    </source>
</evidence>
<proteinExistence type="predicted"/>